<proteinExistence type="predicted"/>
<gene>
    <name evidence="2" type="ORF">HEB94_006755</name>
</gene>
<sequence>MAVILAGGAELAGVSVRTVSNAINARPATSARGSRLRSHRSATRANLYARQPSSTARPSPRVRVASTARMVHRCHEVRRRTSDQSLDPSIAGRRGGPLVAIHRPDRNRCGVPARRSAAWSRRCPWMARCRDSGSGIGGKSSAQAEGAAGEVQHDSDVSPAGVPRRLPGVPTRPPRPGSSTPMSSASSRSGRRTCSARQAARAPGRLNVDAEQGPVRSCLRAGGSGRSHHPHPRPVVHEEAPRPPPTEAPWSCCCRSQALTLSTLERARSGGRGNMFLPAPSYGEGR</sequence>
<evidence type="ECO:0000256" key="1">
    <source>
        <dbReference type="SAM" id="MobiDB-lite"/>
    </source>
</evidence>
<protein>
    <submittedName>
        <fullName evidence="2">Uncharacterized protein</fullName>
    </submittedName>
</protein>
<feature type="region of interest" description="Disordered" evidence="1">
    <location>
        <begin position="28"/>
        <end position="61"/>
    </location>
</feature>
<evidence type="ECO:0000313" key="3">
    <source>
        <dbReference type="Proteomes" id="UP000638648"/>
    </source>
</evidence>
<evidence type="ECO:0000313" key="2">
    <source>
        <dbReference type="EMBL" id="MBE1609907.1"/>
    </source>
</evidence>
<name>A0A927N186_9ACTN</name>
<feature type="region of interest" description="Disordered" evidence="1">
    <location>
        <begin position="131"/>
        <end position="244"/>
    </location>
</feature>
<dbReference type="Proteomes" id="UP000638648">
    <property type="component" value="Unassembled WGS sequence"/>
</dbReference>
<dbReference type="EMBL" id="JADBEM010000001">
    <property type="protein sequence ID" value="MBE1609907.1"/>
    <property type="molecule type" value="Genomic_DNA"/>
</dbReference>
<organism evidence="2 3">
    <name type="scientific">Actinopolymorpha pittospori</name>
    <dbReference type="NCBI Taxonomy" id="648752"/>
    <lineage>
        <taxon>Bacteria</taxon>
        <taxon>Bacillati</taxon>
        <taxon>Actinomycetota</taxon>
        <taxon>Actinomycetes</taxon>
        <taxon>Propionibacteriales</taxon>
        <taxon>Actinopolymorphaceae</taxon>
        <taxon>Actinopolymorpha</taxon>
    </lineage>
</organism>
<feature type="compositionally biased region" description="Low complexity" evidence="1">
    <location>
        <begin position="177"/>
        <end position="197"/>
    </location>
</feature>
<feature type="region of interest" description="Disordered" evidence="1">
    <location>
        <begin position="78"/>
        <end position="101"/>
    </location>
</feature>
<comment type="caution">
    <text evidence="2">The sequence shown here is derived from an EMBL/GenBank/DDBJ whole genome shotgun (WGS) entry which is preliminary data.</text>
</comment>
<accession>A0A927N186</accession>
<keyword evidence="3" id="KW-1185">Reference proteome</keyword>
<dbReference type="AlphaFoldDB" id="A0A927N186"/>
<reference evidence="2" key="1">
    <citation type="submission" date="2020-10" db="EMBL/GenBank/DDBJ databases">
        <title>Sequencing the genomes of 1000 actinobacteria strains.</title>
        <authorList>
            <person name="Klenk H.-P."/>
        </authorList>
    </citation>
    <scope>NUCLEOTIDE SEQUENCE</scope>
    <source>
        <strain evidence="2">DSM 45354</strain>
    </source>
</reference>